<accession>A0ABT9QMR0</accession>
<gene>
    <name evidence="2" type="ORF">J2853_006420</name>
</gene>
<keyword evidence="3" id="KW-1185">Reference proteome</keyword>
<name>A0ABT9QMR0_9ACTN</name>
<comment type="caution">
    <text evidence="2">The sequence shown here is derived from an EMBL/GenBank/DDBJ whole genome shotgun (WGS) entry which is preliminary data.</text>
</comment>
<reference evidence="2 3" key="1">
    <citation type="submission" date="2023-07" db="EMBL/GenBank/DDBJ databases">
        <title>Sequencing the genomes of 1000 actinobacteria strains.</title>
        <authorList>
            <person name="Klenk H.-P."/>
        </authorList>
    </citation>
    <scope>NUCLEOTIDE SEQUENCE [LARGE SCALE GENOMIC DNA]</scope>
    <source>
        <strain evidence="2 3">DSM 46740</strain>
    </source>
</reference>
<proteinExistence type="predicted"/>
<evidence type="ECO:0000313" key="3">
    <source>
        <dbReference type="Proteomes" id="UP001225356"/>
    </source>
</evidence>
<evidence type="ECO:0000256" key="1">
    <source>
        <dbReference type="SAM" id="MobiDB-lite"/>
    </source>
</evidence>
<protein>
    <submittedName>
        <fullName evidence="2">Uncharacterized protein</fullName>
    </submittedName>
</protein>
<dbReference type="Proteomes" id="UP001225356">
    <property type="component" value="Unassembled WGS sequence"/>
</dbReference>
<evidence type="ECO:0000313" key="2">
    <source>
        <dbReference type="EMBL" id="MDP9847209.1"/>
    </source>
</evidence>
<sequence length="46" mass="5224">MAPDEAGSVPVGYLRVRTHTCREPAARGGRYTHMEQIRAEHEETRT</sequence>
<organism evidence="2 3">
    <name type="scientific">Streptosporangium lutulentum</name>
    <dbReference type="NCBI Taxonomy" id="1461250"/>
    <lineage>
        <taxon>Bacteria</taxon>
        <taxon>Bacillati</taxon>
        <taxon>Actinomycetota</taxon>
        <taxon>Actinomycetes</taxon>
        <taxon>Streptosporangiales</taxon>
        <taxon>Streptosporangiaceae</taxon>
        <taxon>Streptosporangium</taxon>
    </lineage>
</organism>
<dbReference type="EMBL" id="JAUSQU010000001">
    <property type="protein sequence ID" value="MDP9847209.1"/>
    <property type="molecule type" value="Genomic_DNA"/>
</dbReference>
<feature type="compositionally biased region" description="Basic and acidic residues" evidence="1">
    <location>
        <begin position="32"/>
        <end position="46"/>
    </location>
</feature>
<feature type="region of interest" description="Disordered" evidence="1">
    <location>
        <begin position="24"/>
        <end position="46"/>
    </location>
</feature>